<dbReference type="PROSITE" id="PS50082">
    <property type="entry name" value="WD_REPEATS_2"/>
    <property type="match status" value="4"/>
</dbReference>
<evidence type="ECO:0000256" key="2">
    <source>
        <dbReference type="ARBA" id="ARBA00022737"/>
    </source>
</evidence>
<keyword evidence="1 3" id="KW-0853">WD repeat</keyword>
<keyword evidence="6" id="KW-1185">Reference proteome</keyword>
<dbReference type="PANTHER" id="PTHR44324:SF4">
    <property type="entry name" value="WD40 REPEAT DOMAIN 95"/>
    <property type="match status" value="1"/>
</dbReference>
<feature type="repeat" description="WD" evidence="3">
    <location>
        <begin position="111"/>
        <end position="152"/>
    </location>
</feature>
<dbReference type="SMART" id="SM00320">
    <property type="entry name" value="WD40"/>
    <property type="match status" value="9"/>
</dbReference>
<feature type="repeat" description="WD" evidence="3">
    <location>
        <begin position="370"/>
        <end position="404"/>
    </location>
</feature>
<dbReference type="SUPFAM" id="SSF50978">
    <property type="entry name" value="WD40 repeat-like"/>
    <property type="match status" value="1"/>
</dbReference>
<protein>
    <submittedName>
        <fullName evidence="5">Uncharacterized protein</fullName>
    </submittedName>
</protein>
<comment type="caution">
    <text evidence="5">The sequence shown here is derived from an EMBL/GenBank/DDBJ whole genome shotgun (WGS) entry which is preliminary data.</text>
</comment>
<dbReference type="Gene3D" id="2.130.10.10">
    <property type="entry name" value="YVTN repeat-like/Quinoprotein amine dehydrogenase"/>
    <property type="match status" value="4"/>
</dbReference>
<dbReference type="PROSITE" id="PS50294">
    <property type="entry name" value="WD_REPEATS_REGION"/>
    <property type="match status" value="2"/>
</dbReference>
<dbReference type="PANTHER" id="PTHR44324">
    <property type="entry name" value="WD40 REPEAT DOMAIN 95"/>
    <property type="match status" value="1"/>
</dbReference>
<evidence type="ECO:0000256" key="4">
    <source>
        <dbReference type="SAM" id="MobiDB-lite"/>
    </source>
</evidence>
<keyword evidence="2" id="KW-0677">Repeat</keyword>
<evidence type="ECO:0000313" key="6">
    <source>
        <dbReference type="Proteomes" id="UP001165060"/>
    </source>
</evidence>
<organism evidence="5 6">
    <name type="scientific">Tetraparma gracilis</name>
    <dbReference type="NCBI Taxonomy" id="2962635"/>
    <lineage>
        <taxon>Eukaryota</taxon>
        <taxon>Sar</taxon>
        <taxon>Stramenopiles</taxon>
        <taxon>Ochrophyta</taxon>
        <taxon>Bolidophyceae</taxon>
        <taxon>Parmales</taxon>
        <taxon>Triparmaceae</taxon>
        <taxon>Tetraparma</taxon>
    </lineage>
</organism>
<feature type="compositionally biased region" description="Basic and acidic residues" evidence="4">
    <location>
        <begin position="500"/>
        <end position="514"/>
    </location>
</feature>
<gene>
    <name evidence="5" type="ORF">TeGR_g1445</name>
</gene>
<dbReference type="InterPro" id="IPR001680">
    <property type="entry name" value="WD40_rpt"/>
</dbReference>
<dbReference type="Pfam" id="PF00400">
    <property type="entry name" value="WD40"/>
    <property type="match status" value="5"/>
</dbReference>
<reference evidence="5 6" key="1">
    <citation type="journal article" date="2023" name="Commun. Biol.">
        <title>Genome analysis of Parmales, the sister group of diatoms, reveals the evolutionary specialization of diatoms from phago-mixotrophs to photoautotrophs.</title>
        <authorList>
            <person name="Ban H."/>
            <person name="Sato S."/>
            <person name="Yoshikawa S."/>
            <person name="Yamada K."/>
            <person name="Nakamura Y."/>
            <person name="Ichinomiya M."/>
            <person name="Sato N."/>
            <person name="Blanc-Mathieu R."/>
            <person name="Endo H."/>
            <person name="Kuwata A."/>
            <person name="Ogata H."/>
        </authorList>
    </citation>
    <scope>NUCLEOTIDE SEQUENCE [LARGE SCALE GENOMIC DNA]</scope>
</reference>
<accession>A0ABQ6NDK9</accession>
<dbReference type="PROSITE" id="PS00678">
    <property type="entry name" value="WD_REPEATS_1"/>
    <property type="match status" value="1"/>
</dbReference>
<dbReference type="EMBL" id="BRYB01006703">
    <property type="protein sequence ID" value="GMI55406.1"/>
    <property type="molecule type" value="Genomic_DNA"/>
</dbReference>
<dbReference type="InterPro" id="IPR020472">
    <property type="entry name" value="WD40_PAC1"/>
</dbReference>
<feature type="non-terminal residue" evidence="5">
    <location>
        <position position="1"/>
    </location>
</feature>
<name>A0ABQ6NDK9_9STRA</name>
<dbReference type="Proteomes" id="UP001165060">
    <property type="component" value="Unassembled WGS sequence"/>
</dbReference>
<dbReference type="SUPFAM" id="SSF50998">
    <property type="entry name" value="Quinoprotein alcohol dehydrogenase-like"/>
    <property type="match status" value="1"/>
</dbReference>
<proteinExistence type="predicted"/>
<feature type="repeat" description="WD" evidence="3">
    <location>
        <begin position="658"/>
        <end position="690"/>
    </location>
</feature>
<evidence type="ECO:0000256" key="1">
    <source>
        <dbReference type="ARBA" id="ARBA00022574"/>
    </source>
</evidence>
<evidence type="ECO:0000256" key="3">
    <source>
        <dbReference type="PROSITE-ProRule" id="PRU00221"/>
    </source>
</evidence>
<dbReference type="InterPro" id="IPR019775">
    <property type="entry name" value="WD40_repeat_CS"/>
</dbReference>
<sequence length="791" mass="88058">SSNPPPPKCIDYIPPPYNVYVVSSMDMSVNFFDGNTLNFTKQFRTPNQNTTTMRWVHSRDLLYTGDTKGHVRAWDITDMEERHVLGYDAYAAHHHQGLAGAGGMGGNHRTTGPHKDIILDIIELEGLEILASASIDKTIKLWDLPTCKLRRTLNGHAKGVRQIAYSSEYRFLFSVGFDFDVLVWNPYVANLILRLSDHGSSLCGVSMVGSTKRIVAVGRKLHFFDYEKIELPQLTDECPLVMALYNPITYTFITFSNRFVKIWDAYHGTVQRVYRNLSETDITSSCLDFRLRKFILGDHDGKLLCFDFMNGAEMKEFAYDETNDAAHMDEISKLAYCDEHATLISTSWDRSIAIHDEAEAEEGVLLRRITNSHKSDITALAHSYNLSLIATGSADSCVKIWDYEFVRLEANLVGHTSAITCVLFLDPLPCLISCDVGGNVLLWATRPSKVKNKILTRWKHRPANKNGAKPTAAAITSLCASWQDGETEADETGGGGGPEGSKRRGGKDEEKDEGKEQEDEPTETETFVETSLESSEDAQRWLARLKKLTKNRKSKLGKEADQTKLKKFLLYAGDERGNVVVWDLLPTLESLMEEYGSTAHGVGVVETPVDCGNERRHITYDASIGGGGDLNGTSKSWAGTDENNMAVSSDAVTLLKMWHAHSDAINNIQLIKEPPSLLTCSLDKLAKVWEHNGRPLGVLRAGGSKPGEWKFTYDQKGIQKAKLSAGGDIMEEVKEMGELVIPSDSEDEDDGTYTVDLDGIGFQETAFSIRKTPKRIPVNASNVGRRRRMHK</sequence>
<feature type="region of interest" description="Disordered" evidence="4">
    <location>
        <begin position="486"/>
        <end position="533"/>
    </location>
</feature>
<dbReference type="InterPro" id="IPR015943">
    <property type="entry name" value="WD40/YVTN_repeat-like_dom_sf"/>
</dbReference>
<dbReference type="InterPro" id="IPR036322">
    <property type="entry name" value="WD40_repeat_dom_sf"/>
</dbReference>
<dbReference type="InterPro" id="IPR051242">
    <property type="entry name" value="WD-EF-hand_domain"/>
</dbReference>
<feature type="repeat" description="WD" evidence="3">
    <location>
        <begin position="153"/>
        <end position="185"/>
    </location>
</feature>
<dbReference type="InterPro" id="IPR011047">
    <property type="entry name" value="Quinoprotein_ADH-like_sf"/>
</dbReference>
<feature type="compositionally biased region" description="Polar residues" evidence="4">
    <location>
        <begin position="524"/>
        <end position="533"/>
    </location>
</feature>
<dbReference type="PRINTS" id="PR00320">
    <property type="entry name" value="GPROTEINBRPT"/>
</dbReference>
<evidence type="ECO:0000313" key="5">
    <source>
        <dbReference type="EMBL" id="GMI55406.1"/>
    </source>
</evidence>